<organism evidence="1 2">
    <name type="scientific">Hallella mizrahii</name>
    <dbReference type="NCBI Taxonomy" id="2606637"/>
    <lineage>
        <taxon>Bacteria</taxon>
        <taxon>Pseudomonadati</taxon>
        <taxon>Bacteroidota</taxon>
        <taxon>Bacteroidia</taxon>
        <taxon>Bacteroidales</taxon>
        <taxon>Prevotellaceae</taxon>
        <taxon>Hallella</taxon>
    </lineage>
</organism>
<evidence type="ECO:0000313" key="2">
    <source>
        <dbReference type="Proteomes" id="UP000438914"/>
    </source>
</evidence>
<accession>A0A7K0KCL8</accession>
<dbReference type="RefSeq" id="WP_154533258.1">
    <property type="nucleotide sequence ID" value="NZ_VUNG01000004.1"/>
</dbReference>
<gene>
    <name evidence="1" type="ORF">FYJ73_03110</name>
</gene>
<dbReference type="EMBL" id="VUNG01000004">
    <property type="protein sequence ID" value="MST83676.1"/>
    <property type="molecule type" value="Genomic_DNA"/>
</dbReference>
<name>A0A7K0KCL8_9BACT</name>
<evidence type="ECO:0000313" key="1">
    <source>
        <dbReference type="EMBL" id="MST83676.1"/>
    </source>
</evidence>
<sequence length="146" mass="16502">MIWTTRYARLGSISYARHGSTNSIARQVATVASRLRFDASSATCFAYKPSNASLRSFVGGLQGRSQAFEVLRNDWEYPPRNAWEYQQYRKASGYSSIKAALRCSSATYLANKPLDASLRSFVHDCKDEVKLLTRYAIIGNIRYIII</sequence>
<dbReference type="AlphaFoldDB" id="A0A7K0KCL8"/>
<reference evidence="1 2" key="1">
    <citation type="submission" date="2019-08" db="EMBL/GenBank/DDBJ databases">
        <title>In-depth cultivation of the pig gut microbiome towards novel bacterial diversity and tailored functional studies.</title>
        <authorList>
            <person name="Wylensek D."/>
            <person name="Hitch T.C.A."/>
            <person name="Clavel T."/>
        </authorList>
    </citation>
    <scope>NUCLEOTIDE SEQUENCE [LARGE SCALE GENOMIC DNA]</scope>
    <source>
        <strain evidence="1 2">LKV-178-WT-2A</strain>
    </source>
</reference>
<dbReference type="Proteomes" id="UP000438914">
    <property type="component" value="Unassembled WGS sequence"/>
</dbReference>
<proteinExistence type="predicted"/>
<keyword evidence="2" id="KW-1185">Reference proteome</keyword>
<comment type="caution">
    <text evidence="1">The sequence shown here is derived from an EMBL/GenBank/DDBJ whole genome shotgun (WGS) entry which is preliminary data.</text>
</comment>
<protein>
    <submittedName>
        <fullName evidence="1">Uncharacterized protein</fullName>
    </submittedName>
</protein>